<name>A0A2W5QQJ4_ANCNO</name>
<feature type="region of interest" description="Disordered" evidence="1">
    <location>
        <begin position="22"/>
        <end position="47"/>
    </location>
</feature>
<feature type="compositionally biased region" description="Low complexity" evidence="1">
    <location>
        <begin position="38"/>
        <end position="47"/>
    </location>
</feature>
<dbReference type="Pfam" id="PF01882">
    <property type="entry name" value="DUF58"/>
    <property type="match status" value="1"/>
</dbReference>
<gene>
    <name evidence="3" type="ORF">DI549_15775</name>
</gene>
<organism evidence="3 4">
    <name type="scientific">Ancylobacter novellus</name>
    <name type="common">Thiobacillus novellus</name>
    <dbReference type="NCBI Taxonomy" id="921"/>
    <lineage>
        <taxon>Bacteria</taxon>
        <taxon>Pseudomonadati</taxon>
        <taxon>Pseudomonadota</taxon>
        <taxon>Alphaproteobacteria</taxon>
        <taxon>Hyphomicrobiales</taxon>
        <taxon>Xanthobacteraceae</taxon>
        <taxon>Ancylobacter</taxon>
    </lineage>
</organism>
<reference evidence="3 4" key="1">
    <citation type="submission" date="2017-08" db="EMBL/GenBank/DDBJ databases">
        <title>Infants hospitalized years apart are colonized by the same room-sourced microbial strains.</title>
        <authorList>
            <person name="Brooks B."/>
            <person name="Olm M.R."/>
            <person name="Firek B.A."/>
            <person name="Baker R."/>
            <person name="Thomas B.C."/>
            <person name="Morowitz M.J."/>
            <person name="Banfield J.F."/>
        </authorList>
    </citation>
    <scope>NUCLEOTIDE SEQUENCE [LARGE SCALE GENOMIC DNA]</scope>
    <source>
        <strain evidence="3">S2_005_001_R2_27</strain>
    </source>
</reference>
<dbReference type="Proteomes" id="UP000248887">
    <property type="component" value="Unassembled WGS sequence"/>
</dbReference>
<proteinExistence type="predicted"/>
<evidence type="ECO:0000259" key="2">
    <source>
        <dbReference type="Pfam" id="PF01882"/>
    </source>
</evidence>
<dbReference type="PANTHER" id="PTHR33608:SF12">
    <property type="entry name" value="DUF58 DOMAIN-CONTAINING PROTEIN"/>
    <property type="match status" value="1"/>
</dbReference>
<dbReference type="EMBL" id="QFQD01000055">
    <property type="protein sequence ID" value="PZQ80941.1"/>
    <property type="molecule type" value="Genomic_DNA"/>
</dbReference>
<feature type="domain" description="DUF58" evidence="2">
    <location>
        <begin position="54"/>
        <end position="235"/>
    </location>
</feature>
<dbReference type="InterPro" id="IPR002881">
    <property type="entry name" value="DUF58"/>
</dbReference>
<evidence type="ECO:0000313" key="3">
    <source>
        <dbReference type="EMBL" id="PZQ80941.1"/>
    </source>
</evidence>
<dbReference type="AlphaFoldDB" id="A0A2W5QQJ4"/>
<dbReference type="PANTHER" id="PTHR33608">
    <property type="entry name" value="BLL2464 PROTEIN"/>
    <property type="match status" value="1"/>
</dbReference>
<comment type="caution">
    <text evidence="3">The sequence shown here is derived from an EMBL/GenBank/DDBJ whole genome shotgun (WGS) entry which is preliminary data.</text>
</comment>
<accession>A0A2W5QQJ4</accession>
<evidence type="ECO:0000256" key="1">
    <source>
        <dbReference type="SAM" id="MobiDB-lite"/>
    </source>
</evidence>
<sequence length="283" mass="29748">MVKATLEGPGIRLSAAELLAQRESRLPTSRHRPASRRPGALPAKPAGAGMDLREIRAFAEGDDARRIDPAATARTGIPHIRSFHEDRDDTVLLVADFRPPMLWGTGNALRSVRGARMLARQGWQALARGAAIAAIAFDAAGTALVPGGAGAPHMARIAQMLAGRHDHALDAITEPTGAGATLSQALIQATRLAPSGSEVLLATGVEGIAPEDEPALARLARRRRVRLLLALDPLDTAPPARALPIHAGALHRMARLQPVDTHALAARLRALNVSLDVIAHDAG</sequence>
<protein>
    <submittedName>
        <fullName evidence="3">DUF58 domain-containing protein</fullName>
    </submittedName>
</protein>
<evidence type="ECO:0000313" key="4">
    <source>
        <dbReference type="Proteomes" id="UP000248887"/>
    </source>
</evidence>